<gene>
    <name evidence="1 3" type="ORF">P152DRAFT_456904</name>
</gene>
<proteinExistence type="predicted"/>
<dbReference type="AlphaFoldDB" id="A0A6G1G9G8"/>
<reference evidence="1 3" key="1">
    <citation type="submission" date="2020-01" db="EMBL/GenBank/DDBJ databases">
        <authorList>
            <consortium name="DOE Joint Genome Institute"/>
            <person name="Haridas S."/>
            <person name="Albert R."/>
            <person name="Binder M."/>
            <person name="Bloem J."/>
            <person name="Labutti K."/>
            <person name="Salamov A."/>
            <person name="Andreopoulos B."/>
            <person name="Baker S.E."/>
            <person name="Barry K."/>
            <person name="Bills G."/>
            <person name="Bluhm B.H."/>
            <person name="Cannon C."/>
            <person name="Castanera R."/>
            <person name="Culley D.E."/>
            <person name="Daum C."/>
            <person name="Ezra D."/>
            <person name="Gonzalez J.B."/>
            <person name="Henrissat B."/>
            <person name="Kuo A."/>
            <person name="Liang C."/>
            <person name="Lipzen A."/>
            <person name="Lutzoni F."/>
            <person name="Magnuson J."/>
            <person name="Mondo S."/>
            <person name="Nolan M."/>
            <person name="Ohm R."/>
            <person name="Pangilinan J."/>
            <person name="Park H.-J."/>
            <person name="Ramirez L."/>
            <person name="Alfaro M."/>
            <person name="Sun H."/>
            <person name="Tritt A."/>
            <person name="Yoshinaga Y."/>
            <person name="Zwiers L.-H."/>
            <person name="Turgeon B.G."/>
            <person name="Goodwin S.B."/>
            <person name="Spatafora J.W."/>
            <person name="Crous P.W."/>
            <person name="Grigoriev I.V."/>
        </authorList>
    </citation>
    <scope>NUCLEOTIDE SEQUENCE</scope>
    <source>
        <strain evidence="1 3">CBS 781.70</strain>
    </source>
</reference>
<evidence type="ECO:0000313" key="1">
    <source>
        <dbReference type="EMBL" id="KAF1814632.1"/>
    </source>
</evidence>
<dbReference type="EMBL" id="ML975153">
    <property type="protein sequence ID" value="KAF1814632.1"/>
    <property type="molecule type" value="Genomic_DNA"/>
</dbReference>
<organism evidence="1">
    <name type="scientific">Eremomyces bilateralis CBS 781.70</name>
    <dbReference type="NCBI Taxonomy" id="1392243"/>
    <lineage>
        <taxon>Eukaryota</taxon>
        <taxon>Fungi</taxon>
        <taxon>Dikarya</taxon>
        <taxon>Ascomycota</taxon>
        <taxon>Pezizomycotina</taxon>
        <taxon>Dothideomycetes</taxon>
        <taxon>Dothideomycetes incertae sedis</taxon>
        <taxon>Eremomycetales</taxon>
        <taxon>Eremomycetaceae</taxon>
        <taxon>Eremomyces</taxon>
    </lineage>
</organism>
<evidence type="ECO:0000313" key="2">
    <source>
        <dbReference type="Proteomes" id="UP000504638"/>
    </source>
</evidence>
<dbReference type="RefSeq" id="XP_033536263.1">
    <property type="nucleotide sequence ID" value="XM_033679117.1"/>
</dbReference>
<reference evidence="3" key="3">
    <citation type="submission" date="2025-04" db="UniProtKB">
        <authorList>
            <consortium name="RefSeq"/>
        </authorList>
    </citation>
    <scope>IDENTIFICATION</scope>
    <source>
        <strain evidence="3">CBS 781.70</strain>
    </source>
</reference>
<dbReference type="GeneID" id="54419687"/>
<keyword evidence="2" id="KW-1185">Reference proteome</keyword>
<protein>
    <submittedName>
        <fullName evidence="1 3">Uncharacterized protein</fullName>
    </submittedName>
</protein>
<reference evidence="3" key="2">
    <citation type="submission" date="2020-04" db="EMBL/GenBank/DDBJ databases">
        <authorList>
            <consortium name="NCBI Genome Project"/>
        </authorList>
    </citation>
    <scope>NUCLEOTIDE SEQUENCE</scope>
    <source>
        <strain evidence="3">CBS 781.70</strain>
    </source>
</reference>
<evidence type="ECO:0000313" key="3">
    <source>
        <dbReference type="RefSeq" id="XP_033536263.1"/>
    </source>
</evidence>
<name>A0A6G1G9G8_9PEZI</name>
<dbReference type="Proteomes" id="UP000504638">
    <property type="component" value="Unplaced"/>
</dbReference>
<accession>A0A6G1G9G8</accession>
<sequence>MSDRPPAVLPSRRPEWNDACLTLPGTAIHTPVQPILVHRIFASSGFSRTTIIGV</sequence>